<dbReference type="Proteomes" id="UP000031036">
    <property type="component" value="Unassembled WGS sequence"/>
</dbReference>
<dbReference type="EMBL" id="JPKZ01001930">
    <property type="protein sequence ID" value="KHN79205.1"/>
    <property type="molecule type" value="Genomic_DNA"/>
</dbReference>
<sequence length="524" mass="59614">MSATLFDNFDETSEPVECAVSGKLPKWLKGTMVRNGPGIYSVGDVHYKHWFDGLALLQRFHFEDGKMWYSSKYLKSDAYTQNMTQKRIVISAFGTKSVPDPCKNILQRFLTYFEKEPITDNASSHFIKCGDAIYATSETPYIYRVDPNSLETLKKEDLSNYIAVNTVTSHNHYDEDRNIYNIGARFGLLSKFVFVKTETERNKDGGSDFARTFIIGECAMADGFKPAYCHSFGMTPSYIIFFEGPLRINLPAVMASQITRKSCQDCFEWLDGKKTIVHIIDRHTGKELSVKIRADPFITFHHANAFEHRGHIFLDYVRYDHVGNLEDFNMDKMRSGYAVHVDSSRRAYLYRMVIPIDIPNECNPGDDLLYGKNLEPGCRFIKQKDGSFFAVDTRLSDISIEFPQYNYDRFNAKPYRYVYGSAIQNDKGSTVGVVRVDTKNRETIVWSKDNEEQICAEPVFIGAPDGVAEDDGVLICPIVTLHEKDLPVVVVLNASTMQEIARCTVNTRLPLGFHSVFVRSPPVV</sequence>
<evidence type="ECO:0000313" key="6">
    <source>
        <dbReference type="EMBL" id="KHN79205.1"/>
    </source>
</evidence>
<keyword evidence="6" id="KW-0503">Monooxygenase</keyword>
<reference evidence="6 7" key="1">
    <citation type="submission" date="2014-11" db="EMBL/GenBank/DDBJ databases">
        <title>Genetic blueprint of the zoonotic pathogen Toxocara canis.</title>
        <authorList>
            <person name="Zhu X.-Q."/>
            <person name="Korhonen P.K."/>
            <person name="Cai H."/>
            <person name="Young N.D."/>
            <person name="Nejsum P."/>
            <person name="von Samson-Himmelstjerna G."/>
            <person name="Boag P.R."/>
            <person name="Tan P."/>
            <person name="Li Q."/>
            <person name="Min J."/>
            <person name="Yang Y."/>
            <person name="Wang X."/>
            <person name="Fang X."/>
            <person name="Hall R.S."/>
            <person name="Hofmann A."/>
            <person name="Sternberg P.W."/>
            <person name="Jex A.R."/>
            <person name="Gasser R.B."/>
        </authorList>
    </citation>
    <scope>NUCLEOTIDE SEQUENCE [LARGE SCALE GENOMIC DNA]</scope>
    <source>
        <strain evidence="6">PN_DK_2014</strain>
    </source>
</reference>
<dbReference type="GO" id="GO:0003834">
    <property type="term" value="F:beta-carotene 15,15'-dioxygenase activity"/>
    <property type="evidence" value="ECO:0007669"/>
    <property type="project" value="TreeGrafter"/>
</dbReference>
<dbReference type="GO" id="GO:0004497">
    <property type="term" value="F:monooxygenase activity"/>
    <property type="evidence" value="ECO:0007669"/>
    <property type="project" value="UniProtKB-KW"/>
</dbReference>
<dbReference type="AlphaFoldDB" id="A0A0B2VDY9"/>
<dbReference type="STRING" id="6265.A0A0B2VDY9"/>
<gene>
    <name evidence="6" type="primary">BCMO1</name>
    <name evidence="6" type="ORF">Tcan_11916</name>
</gene>
<evidence type="ECO:0000313" key="7">
    <source>
        <dbReference type="Proteomes" id="UP000031036"/>
    </source>
</evidence>
<dbReference type="PANTHER" id="PTHR10543:SF24">
    <property type="entry name" value="CAROTENOID ISOMEROOXYGENASE"/>
    <property type="match status" value="1"/>
</dbReference>
<protein>
    <submittedName>
        <fullName evidence="6">Beta,beta-carotene 15,15'-monooxygenase</fullName>
    </submittedName>
</protein>
<evidence type="ECO:0000256" key="5">
    <source>
        <dbReference type="PIRSR" id="PIRSR604294-1"/>
    </source>
</evidence>
<evidence type="ECO:0000256" key="2">
    <source>
        <dbReference type="ARBA" id="ARBA00022723"/>
    </source>
</evidence>
<keyword evidence="4 5" id="KW-0408">Iron</keyword>
<feature type="binding site" evidence="5">
    <location>
        <position position="514"/>
    </location>
    <ligand>
        <name>Fe cation</name>
        <dbReference type="ChEBI" id="CHEBI:24875"/>
        <note>catalytic</note>
    </ligand>
</feature>
<comment type="similarity">
    <text evidence="1">Belongs to the carotenoid oxygenase family.</text>
</comment>
<dbReference type="GO" id="GO:0042574">
    <property type="term" value="P:retinal metabolic process"/>
    <property type="evidence" value="ECO:0007669"/>
    <property type="project" value="TreeGrafter"/>
</dbReference>
<dbReference type="OMA" id="SCMAFHR"/>
<proteinExistence type="inferred from homology"/>
<comment type="caution">
    <text evidence="6">The sequence shown here is derived from an EMBL/GenBank/DDBJ whole genome shotgun (WGS) entry which is preliminary data.</text>
</comment>
<evidence type="ECO:0000256" key="3">
    <source>
        <dbReference type="ARBA" id="ARBA00023002"/>
    </source>
</evidence>
<keyword evidence="2 5" id="KW-0479">Metal-binding</keyword>
<keyword evidence="7" id="KW-1185">Reference proteome</keyword>
<organism evidence="6 7">
    <name type="scientific">Toxocara canis</name>
    <name type="common">Canine roundworm</name>
    <dbReference type="NCBI Taxonomy" id="6265"/>
    <lineage>
        <taxon>Eukaryota</taxon>
        <taxon>Metazoa</taxon>
        <taxon>Ecdysozoa</taxon>
        <taxon>Nematoda</taxon>
        <taxon>Chromadorea</taxon>
        <taxon>Rhabditida</taxon>
        <taxon>Spirurina</taxon>
        <taxon>Ascaridomorpha</taxon>
        <taxon>Ascaridoidea</taxon>
        <taxon>Toxocaridae</taxon>
        <taxon>Toxocara</taxon>
    </lineage>
</organism>
<feature type="binding site" evidence="5">
    <location>
        <position position="301"/>
    </location>
    <ligand>
        <name>Fe cation</name>
        <dbReference type="ChEBI" id="CHEBI:24875"/>
        <note>catalytic</note>
    </ligand>
</feature>
<comment type="cofactor">
    <cofactor evidence="5">
        <name>Fe(2+)</name>
        <dbReference type="ChEBI" id="CHEBI:29033"/>
    </cofactor>
    <text evidence="5">Binds 1 Fe(2+) ion per subunit.</text>
</comment>
<dbReference type="PANTHER" id="PTHR10543">
    <property type="entry name" value="BETA-CAROTENE DIOXYGENASE"/>
    <property type="match status" value="1"/>
</dbReference>
<feature type="binding site" evidence="5">
    <location>
        <position position="230"/>
    </location>
    <ligand>
        <name>Fe cation</name>
        <dbReference type="ChEBI" id="CHEBI:24875"/>
        <note>catalytic</note>
    </ligand>
</feature>
<evidence type="ECO:0000256" key="1">
    <source>
        <dbReference type="ARBA" id="ARBA00006787"/>
    </source>
</evidence>
<dbReference type="OrthoDB" id="407010at2759"/>
<dbReference type="GO" id="GO:0010436">
    <property type="term" value="F:carotenoid dioxygenase activity"/>
    <property type="evidence" value="ECO:0007669"/>
    <property type="project" value="TreeGrafter"/>
</dbReference>
<dbReference type="GO" id="GO:0016121">
    <property type="term" value="P:carotene catabolic process"/>
    <property type="evidence" value="ECO:0007669"/>
    <property type="project" value="TreeGrafter"/>
</dbReference>
<evidence type="ECO:0000256" key="4">
    <source>
        <dbReference type="ARBA" id="ARBA00023004"/>
    </source>
</evidence>
<name>A0A0B2VDY9_TOXCA</name>
<accession>A0A0B2VDY9</accession>
<dbReference type="InterPro" id="IPR004294">
    <property type="entry name" value="Carotenoid_Oase"/>
</dbReference>
<feature type="binding site" evidence="5">
    <location>
        <position position="170"/>
    </location>
    <ligand>
        <name>Fe cation</name>
        <dbReference type="ChEBI" id="CHEBI:24875"/>
        <note>catalytic</note>
    </ligand>
</feature>
<dbReference type="GO" id="GO:0046872">
    <property type="term" value="F:metal ion binding"/>
    <property type="evidence" value="ECO:0007669"/>
    <property type="project" value="UniProtKB-KW"/>
</dbReference>
<keyword evidence="3" id="KW-0560">Oxidoreductase</keyword>
<dbReference type="Pfam" id="PF03055">
    <property type="entry name" value="RPE65"/>
    <property type="match status" value="1"/>
</dbReference>